<dbReference type="Gene3D" id="3.50.50.60">
    <property type="entry name" value="FAD/NAD(P)-binding domain"/>
    <property type="match status" value="1"/>
</dbReference>
<organism evidence="1 2">
    <name type="scientific">Talaromyces marneffei (strain ATCC 18224 / CBS 334.59 / QM 7333)</name>
    <name type="common">Penicillium marneffei</name>
    <dbReference type="NCBI Taxonomy" id="441960"/>
    <lineage>
        <taxon>Eukaryota</taxon>
        <taxon>Fungi</taxon>
        <taxon>Dikarya</taxon>
        <taxon>Ascomycota</taxon>
        <taxon>Pezizomycotina</taxon>
        <taxon>Eurotiomycetes</taxon>
        <taxon>Eurotiomycetidae</taxon>
        <taxon>Eurotiales</taxon>
        <taxon>Trichocomaceae</taxon>
        <taxon>Talaromyces</taxon>
        <taxon>Talaromyces sect. Talaromyces</taxon>
    </lineage>
</organism>
<reference evidence="2" key="1">
    <citation type="journal article" date="2015" name="Genome Announc.">
        <title>Genome sequence of the AIDS-associated pathogen Penicillium marneffei (ATCC18224) and its near taxonomic relative Talaromyces stipitatus (ATCC10500).</title>
        <authorList>
            <person name="Nierman W.C."/>
            <person name="Fedorova-Abrams N.D."/>
            <person name="Andrianopoulos A."/>
        </authorList>
    </citation>
    <scope>NUCLEOTIDE SEQUENCE [LARGE SCALE GENOMIC DNA]</scope>
    <source>
        <strain evidence="2">ATCC 18224 / CBS 334.59 / QM 7333</strain>
    </source>
</reference>
<accession>B6Q7R4</accession>
<dbReference type="Gene3D" id="3.90.660.10">
    <property type="match status" value="1"/>
</dbReference>
<dbReference type="EMBL" id="DS995899">
    <property type="protein sequence ID" value="EEA28799.1"/>
    <property type="molecule type" value="Genomic_DNA"/>
</dbReference>
<dbReference type="HOGENOM" id="CLU_1896928_0_0_1"/>
<evidence type="ECO:0000313" key="2">
    <source>
        <dbReference type="Proteomes" id="UP000001294"/>
    </source>
</evidence>
<protein>
    <submittedName>
        <fullName evidence="1">Uncharacterized protein</fullName>
    </submittedName>
</protein>
<keyword evidence="2" id="KW-1185">Reference proteome</keyword>
<dbReference type="InterPro" id="IPR036188">
    <property type="entry name" value="FAD/NAD-bd_sf"/>
</dbReference>
<evidence type="ECO:0000313" key="1">
    <source>
        <dbReference type="EMBL" id="EEA28799.1"/>
    </source>
</evidence>
<dbReference type="VEuPathDB" id="FungiDB:PMAA_035920"/>
<gene>
    <name evidence="1" type="ORF">PMAA_035920</name>
</gene>
<dbReference type="AlphaFoldDB" id="B6Q7R4"/>
<proteinExistence type="predicted"/>
<dbReference type="Proteomes" id="UP000001294">
    <property type="component" value="Unassembled WGS sequence"/>
</dbReference>
<name>B6Q7R4_TALMQ</name>
<sequence>MTAISTPKEPWKSIHVERELKGSGELEFIGKTLPLTTPGTPRAFNDRSAATAPIGMLEQRCAPEHWCQRCPSPVMGPSSLGELGHALRALFEKIHFVVTETAYERRVLSALGSGERMRLFQFLAEILRIVYNCM</sequence>